<evidence type="ECO:0000259" key="3">
    <source>
        <dbReference type="PROSITE" id="PS51294"/>
    </source>
</evidence>
<evidence type="ECO:0000313" key="5">
    <source>
        <dbReference type="Proteomes" id="UP000489600"/>
    </source>
</evidence>
<feature type="domain" description="HTH myb-type" evidence="3">
    <location>
        <begin position="1"/>
        <end position="22"/>
    </location>
</feature>
<dbReference type="Gene3D" id="1.10.10.60">
    <property type="entry name" value="Homeodomain-like"/>
    <property type="match status" value="1"/>
</dbReference>
<dbReference type="PROSITE" id="PS51294">
    <property type="entry name" value="HTH_MYB"/>
    <property type="match status" value="1"/>
</dbReference>
<comment type="subcellular location">
    <subcellularLocation>
        <location evidence="1">Nucleus</location>
    </subcellularLocation>
</comment>
<sequence length="75" mass="8797">MFEGRQGKQYRERWQNYFRPDIIKIIKDDDINCEYSLDTRAQITASLNDASTTTVDVPVPSSATFEDDFTELWDQ</sequence>
<dbReference type="InterPro" id="IPR017930">
    <property type="entry name" value="Myb_dom"/>
</dbReference>
<evidence type="ECO:0000256" key="1">
    <source>
        <dbReference type="ARBA" id="ARBA00004123"/>
    </source>
</evidence>
<dbReference type="EMBL" id="CABITT030000004">
    <property type="protein sequence ID" value="VVB01449.1"/>
    <property type="molecule type" value="Genomic_DNA"/>
</dbReference>
<organism evidence="4 5">
    <name type="scientific">Arabis nemorensis</name>
    <dbReference type="NCBI Taxonomy" id="586526"/>
    <lineage>
        <taxon>Eukaryota</taxon>
        <taxon>Viridiplantae</taxon>
        <taxon>Streptophyta</taxon>
        <taxon>Embryophyta</taxon>
        <taxon>Tracheophyta</taxon>
        <taxon>Spermatophyta</taxon>
        <taxon>Magnoliopsida</taxon>
        <taxon>eudicotyledons</taxon>
        <taxon>Gunneridae</taxon>
        <taxon>Pentapetalae</taxon>
        <taxon>rosids</taxon>
        <taxon>malvids</taxon>
        <taxon>Brassicales</taxon>
        <taxon>Brassicaceae</taxon>
        <taxon>Arabideae</taxon>
        <taxon>Arabis</taxon>
    </lineage>
</organism>
<comment type="caution">
    <text evidence="4">The sequence shown here is derived from an EMBL/GenBank/DDBJ whole genome shotgun (WGS) entry which is preliminary data.</text>
</comment>
<keyword evidence="5" id="KW-1185">Reference proteome</keyword>
<evidence type="ECO:0000313" key="4">
    <source>
        <dbReference type="EMBL" id="VVB01449.1"/>
    </source>
</evidence>
<gene>
    <name evidence="4" type="ORF">ANE_LOCUS11893</name>
</gene>
<proteinExistence type="predicted"/>
<protein>
    <recommendedName>
        <fullName evidence="3">HTH myb-type domain-containing protein</fullName>
    </recommendedName>
</protein>
<accession>A0A565BKN4</accession>
<evidence type="ECO:0000256" key="2">
    <source>
        <dbReference type="ARBA" id="ARBA00023242"/>
    </source>
</evidence>
<dbReference type="AlphaFoldDB" id="A0A565BKN4"/>
<dbReference type="GO" id="GO:0005634">
    <property type="term" value="C:nucleus"/>
    <property type="evidence" value="ECO:0007669"/>
    <property type="project" value="UniProtKB-SubCell"/>
</dbReference>
<dbReference type="Proteomes" id="UP000489600">
    <property type="component" value="Unassembled WGS sequence"/>
</dbReference>
<reference evidence="4" key="1">
    <citation type="submission" date="2019-07" db="EMBL/GenBank/DDBJ databases">
        <authorList>
            <person name="Dittberner H."/>
        </authorList>
    </citation>
    <scope>NUCLEOTIDE SEQUENCE [LARGE SCALE GENOMIC DNA]</scope>
</reference>
<name>A0A565BKN4_9BRAS</name>
<keyword evidence="2" id="KW-0539">Nucleus</keyword>